<dbReference type="GO" id="GO:0008168">
    <property type="term" value="F:methyltransferase activity"/>
    <property type="evidence" value="ECO:0007669"/>
    <property type="project" value="UniProtKB-KW"/>
</dbReference>
<dbReference type="InterPro" id="IPR041698">
    <property type="entry name" value="Methyltransf_25"/>
</dbReference>
<evidence type="ECO:0000259" key="3">
    <source>
        <dbReference type="Pfam" id="PF13649"/>
    </source>
</evidence>
<accession>A0AAJ0BN41</accession>
<feature type="domain" description="Methyltransferase" evidence="3">
    <location>
        <begin position="50"/>
        <end position="142"/>
    </location>
</feature>
<dbReference type="EMBL" id="MU839827">
    <property type="protein sequence ID" value="KAK1760263.1"/>
    <property type="molecule type" value="Genomic_DNA"/>
</dbReference>
<organism evidence="4 5">
    <name type="scientific">Echria macrotheca</name>
    <dbReference type="NCBI Taxonomy" id="438768"/>
    <lineage>
        <taxon>Eukaryota</taxon>
        <taxon>Fungi</taxon>
        <taxon>Dikarya</taxon>
        <taxon>Ascomycota</taxon>
        <taxon>Pezizomycotina</taxon>
        <taxon>Sordariomycetes</taxon>
        <taxon>Sordariomycetidae</taxon>
        <taxon>Sordariales</taxon>
        <taxon>Schizotheciaceae</taxon>
        <taxon>Echria</taxon>
    </lineage>
</organism>
<evidence type="ECO:0000313" key="4">
    <source>
        <dbReference type="EMBL" id="KAK1760263.1"/>
    </source>
</evidence>
<name>A0AAJ0BN41_9PEZI</name>
<comment type="caution">
    <text evidence="4">The sequence shown here is derived from an EMBL/GenBank/DDBJ whole genome shotgun (WGS) entry which is preliminary data.</text>
</comment>
<dbReference type="Gene3D" id="3.40.50.150">
    <property type="entry name" value="Vaccinia Virus protein VP39"/>
    <property type="match status" value="1"/>
</dbReference>
<evidence type="ECO:0000313" key="5">
    <source>
        <dbReference type="Proteomes" id="UP001239445"/>
    </source>
</evidence>
<dbReference type="PANTHER" id="PTHR43861:SF1">
    <property type="entry name" value="TRANS-ACONITATE 2-METHYLTRANSFERASE"/>
    <property type="match status" value="1"/>
</dbReference>
<protein>
    <submittedName>
        <fullName evidence="4">S-adenosyl-L-methionine-dependent methyltransferase</fullName>
    </submittedName>
</protein>
<evidence type="ECO:0000256" key="1">
    <source>
        <dbReference type="ARBA" id="ARBA00022603"/>
    </source>
</evidence>
<reference evidence="4" key="1">
    <citation type="submission" date="2023-06" db="EMBL/GenBank/DDBJ databases">
        <title>Genome-scale phylogeny and comparative genomics of the fungal order Sordariales.</title>
        <authorList>
            <consortium name="Lawrence Berkeley National Laboratory"/>
            <person name="Hensen N."/>
            <person name="Bonometti L."/>
            <person name="Westerberg I."/>
            <person name="Brannstrom I.O."/>
            <person name="Guillou S."/>
            <person name="Cros-Aarteil S."/>
            <person name="Calhoun S."/>
            <person name="Haridas S."/>
            <person name="Kuo A."/>
            <person name="Mondo S."/>
            <person name="Pangilinan J."/>
            <person name="Riley R."/>
            <person name="Labutti K."/>
            <person name="Andreopoulos B."/>
            <person name="Lipzen A."/>
            <person name="Chen C."/>
            <person name="Yanf M."/>
            <person name="Daum C."/>
            <person name="Ng V."/>
            <person name="Clum A."/>
            <person name="Steindorff A."/>
            <person name="Ohm R."/>
            <person name="Martin F."/>
            <person name="Silar P."/>
            <person name="Natvig D."/>
            <person name="Lalanne C."/>
            <person name="Gautier V."/>
            <person name="Ament-Velasquez S.L."/>
            <person name="Kruys A."/>
            <person name="Hutchinson M.I."/>
            <person name="Powell A.J."/>
            <person name="Barry K."/>
            <person name="Miller A.N."/>
            <person name="Grigoriev I.V."/>
            <person name="Debuchy R."/>
            <person name="Gladieux P."/>
            <person name="Thoren M.H."/>
            <person name="Johannesson H."/>
        </authorList>
    </citation>
    <scope>NUCLEOTIDE SEQUENCE</scope>
    <source>
        <strain evidence="4">PSN4</strain>
    </source>
</reference>
<keyword evidence="5" id="KW-1185">Reference proteome</keyword>
<dbReference type="GO" id="GO:0032259">
    <property type="term" value="P:methylation"/>
    <property type="evidence" value="ECO:0007669"/>
    <property type="project" value="UniProtKB-KW"/>
</dbReference>
<evidence type="ECO:0000256" key="2">
    <source>
        <dbReference type="ARBA" id="ARBA00022679"/>
    </source>
</evidence>
<dbReference type="Proteomes" id="UP001239445">
    <property type="component" value="Unassembled WGS sequence"/>
</dbReference>
<dbReference type="PANTHER" id="PTHR43861">
    <property type="entry name" value="TRANS-ACONITATE 2-METHYLTRANSFERASE-RELATED"/>
    <property type="match status" value="1"/>
</dbReference>
<keyword evidence="1 4" id="KW-0489">Methyltransferase</keyword>
<sequence>MSSEPPSAEAVFDTVGAAYEDAFAGLPTQAASLRWILSQLAESDIKRAKIVDIGCGTGRPVCSVLSEAGHDVLGIDISAAMLEAARARVPAAKFEKLDVRDFNPPAASYDVATAYFSLIAGVTQNDIREIIKKIFGFLKDGGIFVFSTVPLDAESADIHWMGNPVRVSSLAPEAAVAAVKEAGFEVLFEEVSTFTPKAEEAGICKADQVWEETHLFVYAKKPAAK</sequence>
<dbReference type="AlphaFoldDB" id="A0AAJ0BN41"/>
<keyword evidence="2" id="KW-0808">Transferase</keyword>
<proteinExistence type="predicted"/>
<dbReference type="Pfam" id="PF13649">
    <property type="entry name" value="Methyltransf_25"/>
    <property type="match status" value="1"/>
</dbReference>
<dbReference type="SUPFAM" id="SSF53335">
    <property type="entry name" value="S-adenosyl-L-methionine-dependent methyltransferases"/>
    <property type="match status" value="1"/>
</dbReference>
<gene>
    <name evidence="4" type="ORF">QBC47DRAFT_334260</name>
</gene>
<dbReference type="InterPro" id="IPR029063">
    <property type="entry name" value="SAM-dependent_MTases_sf"/>
</dbReference>
<dbReference type="CDD" id="cd02440">
    <property type="entry name" value="AdoMet_MTases"/>
    <property type="match status" value="1"/>
</dbReference>